<dbReference type="EMBL" id="DTAI01000140">
    <property type="protein sequence ID" value="HGN36863.1"/>
    <property type="molecule type" value="Genomic_DNA"/>
</dbReference>
<organism evidence="1">
    <name type="scientific">Ignisphaera aggregans</name>
    <dbReference type="NCBI Taxonomy" id="334771"/>
    <lineage>
        <taxon>Archaea</taxon>
        <taxon>Thermoproteota</taxon>
        <taxon>Thermoprotei</taxon>
        <taxon>Desulfurococcales</taxon>
        <taxon>Desulfurococcaceae</taxon>
        <taxon>Ignisphaera</taxon>
    </lineage>
</organism>
<protein>
    <submittedName>
        <fullName evidence="1">Uncharacterized protein</fullName>
    </submittedName>
</protein>
<accession>A0A7J3I8C5</accession>
<proteinExistence type="predicted"/>
<dbReference type="EMBL" id="DTBZ01000090">
    <property type="protein sequence ID" value="HGQ18272.1"/>
    <property type="molecule type" value="Genomic_DNA"/>
</dbReference>
<comment type="caution">
    <text evidence="1">The sequence shown here is derived from an EMBL/GenBank/DDBJ whole genome shotgun (WGS) entry which is preliminary data.</text>
</comment>
<reference evidence="1" key="1">
    <citation type="journal article" date="2020" name="mSystems">
        <title>Genome- and Community-Level Interaction Insights into Carbon Utilization and Element Cycling Functions of Hydrothermarchaeota in Hydrothermal Sediment.</title>
        <authorList>
            <person name="Zhou Z."/>
            <person name="Liu Y."/>
            <person name="Xu W."/>
            <person name="Pan J."/>
            <person name="Luo Z.H."/>
            <person name="Li M."/>
        </authorList>
    </citation>
    <scope>NUCLEOTIDE SEQUENCE [LARGE SCALE GENOMIC DNA]</scope>
    <source>
        <strain evidence="1">SpSt-618</strain>
        <strain evidence="2">SpSt-657</strain>
    </source>
</reference>
<gene>
    <name evidence="1" type="ORF">ENT87_04885</name>
    <name evidence="2" type="ORF">ENU30_04785</name>
</gene>
<name>A0A7J3I8C5_9CREN</name>
<evidence type="ECO:0000313" key="1">
    <source>
        <dbReference type="EMBL" id="HGN36863.1"/>
    </source>
</evidence>
<dbReference type="AlphaFoldDB" id="A0A7J3I8C5"/>
<sequence length="63" mass="7584">MREVLNKEEKLRIVRRVRNARMEVDTVRKHYPQKKVIGILAGSLIEREVEVYAREKNIPKYAY</sequence>
<evidence type="ECO:0000313" key="2">
    <source>
        <dbReference type="EMBL" id="HGQ18272.1"/>
    </source>
</evidence>